<feature type="compositionally biased region" description="Low complexity" evidence="1">
    <location>
        <begin position="275"/>
        <end position="300"/>
    </location>
</feature>
<dbReference type="GO" id="GO:0004540">
    <property type="term" value="F:RNA nuclease activity"/>
    <property type="evidence" value="ECO:0007669"/>
    <property type="project" value="InterPro"/>
</dbReference>
<dbReference type="Pfam" id="PF01936">
    <property type="entry name" value="NYN"/>
    <property type="match status" value="1"/>
</dbReference>
<organism evidence="3 4">
    <name type="scientific">Schizophyllum amplum</name>
    <dbReference type="NCBI Taxonomy" id="97359"/>
    <lineage>
        <taxon>Eukaryota</taxon>
        <taxon>Fungi</taxon>
        <taxon>Dikarya</taxon>
        <taxon>Basidiomycota</taxon>
        <taxon>Agaricomycotina</taxon>
        <taxon>Agaricomycetes</taxon>
        <taxon>Agaricomycetidae</taxon>
        <taxon>Agaricales</taxon>
        <taxon>Schizophyllaceae</taxon>
        <taxon>Schizophyllum</taxon>
    </lineage>
</organism>
<dbReference type="GO" id="GO:0010468">
    <property type="term" value="P:regulation of gene expression"/>
    <property type="evidence" value="ECO:0007669"/>
    <property type="project" value="InterPro"/>
</dbReference>
<dbReference type="STRING" id="97359.A0A550CAA0"/>
<dbReference type="OrthoDB" id="549353at2759"/>
<comment type="caution">
    <text evidence="3">The sequence shown here is derived from an EMBL/GenBank/DDBJ whole genome shotgun (WGS) entry which is preliminary data.</text>
</comment>
<evidence type="ECO:0000313" key="3">
    <source>
        <dbReference type="EMBL" id="TRM61729.1"/>
    </source>
</evidence>
<keyword evidence="4" id="KW-1185">Reference proteome</keyword>
<dbReference type="GO" id="GO:0005777">
    <property type="term" value="C:peroxisome"/>
    <property type="evidence" value="ECO:0007669"/>
    <property type="project" value="InterPro"/>
</dbReference>
<proteinExistence type="predicted"/>
<dbReference type="EMBL" id="VDMD01000015">
    <property type="protein sequence ID" value="TRM61729.1"/>
    <property type="molecule type" value="Genomic_DNA"/>
</dbReference>
<dbReference type="InterPro" id="IPR024768">
    <property type="entry name" value="Marf1"/>
</dbReference>
<protein>
    <submittedName>
        <fullName evidence="3">NYN domain-containing protein</fullName>
    </submittedName>
</protein>
<evidence type="ECO:0000256" key="1">
    <source>
        <dbReference type="SAM" id="MobiDB-lite"/>
    </source>
</evidence>
<gene>
    <name evidence="3" type="ORF">BD626DRAFT_459273</name>
</gene>
<dbReference type="CDD" id="cd10910">
    <property type="entry name" value="PIN_limkain_b1_N_like"/>
    <property type="match status" value="1"/>
</dbReference>
<dbReference type="GO" id="GO:1905762">
    <property type="term" value="F:CCR4-NOT complex binding"/>
    <property type="evidence" value="ECO:0007669"/>
    <property type="project" value="TreeGrafter"/>
</dbReference>
<evidence type="ECO:0000313" key="4">
    <source>
        <dbReference type="Proteomes" id="UP000320762"/>
    </source>
</evidence>
<dbReference type="PANTHER" id="PTHR14379">
    <property type="entry name" value="LIMKAIN B LKAP"/>
    <property type="match status" value="1"/>
</dbReference>
<evidence type="ECO:0000259" key="2">
    <source>
        <dbReference type="Pfam" id="PF01936"/>
    </source>
</evidence>
<dbReference type="PANTHER" id="PTHR14379:SF3">
    <property type="entry name" value="MEIOSIS REGULATOR AND MRNA STABILITY FACTOR 1"/>
    <property type="match status" value="1"/>
</dbReference>
<dbReference type="InterPro" id="IPR021139">
    <property type="entry name" value="NYN"/>
</dbReference>
<feature type="compositionally biased region" description="Low complexity" evidence="1">
    <location>
        <begin position="448"/>
        <end position="472"/>
    </location>
</feature>
<feature type="domain" description="NYN" evidence="2">
    <location>
        <begin position="5"/>
        <end position="145"/>
    </location>
</feature>
<dbReference type="Proteomes" id="UP000320762">
    <property type="component" value="Unassembled WGS sequence"/>
</dbReference>
<dbReference type="Gene3D" id="3.40.50.1010">
    <property type="entry name" value="5'-nuclease"/>
    <property type="match status" value="1"/>
</dbReference>
<feature type="compositionally biased region" description="Polar residues" evidence="1">
    <location>
        <begin position="248"/>
        <end position="266"/>
    </location>
</feature>
<sequence>MSSVVGIFWDYENCQYTSGCSGFDIAQSVERVALAYGPIRSYNAYLDIQQCAIPTSLRSELQSTGVTLVDCPHNGQKDVVDHMLQTDMMAFALDHPAPATIVLISGDRDFAYVASVLRRRKYKVILICHSVPGPHKSLLRQVARHVDWNTEILGLRRPDPIHRTTAEVVPSSRYMLPSMPSARTMSTTSHSPLLDTLKSQGSALRADGLSITAEAQPPLLSSSYRLVPAVPVDSPSISSLPMNDGEENSSQRPSDVSTSSPETSGISDDDARQIPLSSPDSSASLDPTASPLPFTPPATDTAAVPTFTEVLIQEDTLSPPIPSAPAVFAPLIQALRSLADKGETKPLRSTVGIALNAKNTDVYEKAGVSTFKAYAAAATAAGIITLGGTEAKAWITLAQNAAVSSSPASSATASSVVAALGDEREAPPTSIIEDKLDVSSHQEPASVDSPSTSTCSAPSDSSLDTALSLSTSQEVPPEITPDQACSVDIFQPLISVLRLLYEQGDVRPRRAVVSVHVMAQDMHAYTKGGFSRFGDYAAAAAAAGVAHLGGAEGGASPWIALSEAYLGRCNADKTLSSPGSVRLGDAAGFPQMVGDAQLNTQPIPAPVIASHPGLPDTTSSFSFIQNASTSSAPSSFPQAFPPNAALARTVATMHFKPLVDILLVLLEAGNPRPRRQEVSTRITRTYSHIYKQTSISDFDGLCTAASTGGVVELGGADSNAWMALTPAYASLLRPSPAPDCGIPVHFRPLVQLLQAQVRAGYQRSNRSVIGGILRTRDPALYRKAEVKDYAGYIQQASEMGLVTLGLGLKEGESPWIALAEGWREGTA</sequence>
<feature type="compositionally biased region" description="Basic and acidic residues" evidence="1">
    <location>
        <begin position="429"/>
        <end position="440"/>
    </location>
</feature>
<feature type="region of interest" description="Disordered" evidence="1">
    <location>
        <begin position="235"/>
        <end position="300"/>
    </location>
</feature>
<name>A0A550CAA0_9AGAR</name>
<accession>A0A550CAA0</accession>
<feature type="region of interest" description="Disordered" evidence="1">
    <location>
        <begin position="429"/>
        <end position="480"/>
    </location>
</feature>
<reference evidence="3 4" key="1">
    <citation type="journal article" date="2019" name="New Phytol.">
        <title>Comparative genomics reveals unique wood-decay strategies and fruiting body development in the Schizophyllaceae.</title>
        <authorList>
            <person name="Almasi E."/>
            <person name="Sahu N."/>
            <person name="Krizsan K."/>
            <person name="Balint B."/>
            <person name="Kovacs G.M."/>
            <person name="Kiss B."/>
            <person name="Cseklye J."/>
            <person name="Drula E."/>
            <person name="Henrissat B."/>
            <person name="Nagy I."/>
            <person name="Chovatia M."/>
            <person name="Adam C."/>
            <person name="LaButti K."/>
            <person name="Lipzen A."/>
            <person name="Riley R."/>
            <person name="Grigoriev I.V."/>
            <person name="Nagy L.G."/>
        </authorList>
    </citation>
    <scope>NUCLEOTIDE SEQUENCE [LARGE SCALE GENOMIC DNA]</scope>
    <source>
        <strain evidence="3 4">NL-1724</strain>
    </source>
</reference>
<dbReference type="AlphaFoldDB" id="A0A550CAA0"/>